<dbReference type="PROSITE" id="PS50943">
    <property type="entry name" value="HTH_CROC1"/>
    <property type="match status" value="1"/>
</dbReference>
<proteinExistence type="predicted"/>
<dbReference type="Gene3D" id="1.10.260.40">
    <property type="entry name" value="lambda repressor-like DNA-binding domains"/>
    <property type="match status" value="1"/>
</dbReference>
<reference evidence="2" key="1">
    <citation type="submission" date="2021-01" db="EMBL/GenBank/DDBJ databases">
        <title>Whole genome shotgun sequence of Virgisporangium aliadipatigenens NBRC 105644.</title>
        <authorList>
            <person name="Komaki H."/>
            <person name="Tamura T."/>
        </authorList>
    </citation>
    <scope>NUCLEOTIDE SEQUENCE</scope>
    <source>
        <strain evidence="2">NBRC 105644</strain>
    </source>
</reference>
<keyword evidence="3" id="KW-1185">Reference proteome</keyword>
<name>A0A8J4DV89_9ACTN</name>
<dbReference type="Proteomes" id="UP000619260">
    <property type="component" value="Unassembled WGS sequence"/>
</dbReference>
<evidence type="ECO:0000313" key="2">
    <source>
        <dbReference type="EMBL" id="GIJ52135.1"/>
    </source>
</evidence>
<dbReference type="GO" id="GO:0003677">
    <property type="term" value="F:DNA binding"/>
    <property type="evidence" value="ECO:0007669"/>
    <property type="project" value="InterPro"/>
</dbReference>
<dbReference type="SMART" id="SM00530">
    <property type="entry name" value="HTH_XRE"/>
    <property type="match status" value="1"/>
</dbReference>
<comment type="caution">
    <text evidence="2">The sequence shown here is derived from an EMBL/GenBank/DDBJ whole genome shotgun (WGS) entry which is preliminary data.</text>
</comment>
<dbReference type="CDD" id="cd00093">
    <property type="entry name" value="HTH_XRE"/>
    <property type="match status" value="1"/>
</dbReference>
<dbReference type="AlphaFoldDB" id="A0A8J4DV89"/>
<dbReference type="EMBL" id="BOPF01000065">
    <property type="protein sequence ID" value="GIJ52135.1"/>
    <property type="molecule type" value="Genomic_DNA"/>
</dbReference>
<organism evidence="2 3">
    <name type="scientific">Virgisporangium aliadipatigenens</name>
    <dbReference type="NCBI Taxonomy" id="741659"/>
    <lineage>
        <taxon>Bacteria</taxon>
        <taxon>Bacillati</taxon>
        <taxon>Actinomycetota</taxon>
        <taxon>Actinomycetes</taxon>
        <taxon>Micromonosporales</taxon>
        <taxon>Micromonosporaceae</taxon>
        <taxon>Virgisporangium</taxon>
    </lineage>
</organism>
<gene>
    <name evidence="2" type="ORF">Val02_90210</name>
</gene>
<evidence type="ECO:0000259" key="1">
    <source>
        <dbReference type="PROSITE" id="PS50943"/>
    </source>
</evidence>
<dbReference type="Pfam" id="PF01381">
    <property type="entry name" value="HTH_3"/>
    <property type="match status" value="1"/>
</dbReference>
<sequence length="96" mass="10358">MVEREETWSELRERRLAEPGAADAYGAARMAFEIGQTVRRMREERGWSQSRLGAAAGMTQSAVARLEAGGGIPTLTVLERVAAALDARLSVEIVAA</sequence>
<protein>
    <recommendedName>
        <fullName evidence="1">HTH cro/C1-type domain-containing protein</fullName>
    </recommendedName>
</protein>
<dbReference type="InterPro" id="IPR010982">
    <property type="entry name" value="Lambda_DNA-bd_dom_sf"/>
</dbReference>
<accession>A0A8J4DV89</accession>
<feature type="domain" description="HTH cro/C1-type" evidence="1">
    <location>
        <begin position="38"/>
        <end position="94"/>
    </location>
</feature>
<dbReference type="InterPro" id="IPR001387">
    <property type="entry name" value="Cro/C1-type_HTH"/>
</dbReference>
<dbReference type="SUPFAM" id="SSF47413">
    <property type="entry name" value="lambda repressor-like DNA-binding domains"/>
    <property type="match status" value="1"/>
</dbReference>
<evidence type="ECO:0000313" key="3">
    <source>
        <dbReference type="Proteomes" id="UP000619260"/>
    </source>
</evidence>